<proteinExistence type="predicted"/>
<reference evidence="1" key="1">
    <citation type="submission" date="2021-05" db="EMBL/GenBank/DDBJ databases">
        <title>Comparative genomics of three Colletotrichum scovillei strains and genetic complementation revealed genes involved fungal growth and virulence on chili pepper.</title>
        <authorList>
            <person name="Hsieh D.-K."/>
            <person name="Chuang S.-C."/>
            <person name="Chen C.-Y."/>
            <person name="Chao Y.-T."/>
            <person name="Lu M.-Y.J."/>
            <person name="Lee M.-H."/>
            <person name="Shih M.-C."/>
        </authorList>
    </citation>
    <scope>NUCLEOTIDE SEQUENCE</scope>
    <source>
        <strain evidence="1">Coll-153</strain>
    </source>
</reference>
<dbReference type="Proteomes" id="UP000699042">
    <property type="component" value="Unassembled WGS sequence"/>
</dbReference>
<organism evidence="1 2">
    <name type="scientific">Colletotrichum scovillei</name>
    <dbReference type="NCBI Taxonomy" id="1209932"/>
    <lineage>
        <taxon>Eukaryota</taxon>
        <taxon>Fungi</taxon>
        <taxon>Dikarya</taxon>
        <taxon>Ascomycota</taxon>
        <taxon>Pezizomycotina</taxon>
        <taxon>Sordariomycetes</taxon>
        <taxon>Hypocreomycetidae</taxon>
        <taxon>Glomerellales</taxon>
        <taxon>Glomerellaceae</taxon>
        <taxon>Colletotrichum</taxon>
        <taxon>Colletotrichum acutatum species complex</taxon>
    </lineage>
</organism>
<feature type="non-terminal residue" evidence="1">
    <location>
        <position position="102"/>
    </location>
</feature>
<dbReference type="EMBL" id="JAESDN010000001">
    <property type="protein sequence ID" value="KAG7058479.1"/>
    <property type="molecule type" value="Genomic_DNA"/>
</dbReference>
<dbReference type="EMBL" id="JAESDN010000001">
    <property type="protein sequence ID" value="KAG7058478.1"/>
    <property type="molecule type" value="Genomic_DNA"/>
</dbReference>
<evidence type="ECO:0000313" key="1">
    <source>
        <dbReference type="EMBL" id="KAG7058479.1"/>
    </source>
</evidence>
<dbReference type="AlphaFoldDB" id="A0A9P7UHT8"/>
<evidence type="ECO:0000313" key="2">
    <source>
        <dbReference type="Proteomes" id="UP000699042"/>
    </source>
</evidence>
<accession>A0A9P7UHT8</accession>
<sequence>RIQSLSSFKERYRSVLSLNKVISNSLSLILFHYYQATKSFVDRRYHIITKCNCLPLFLLSSQALPSPALLVSRFARLPIQLAIFAAKIASLGKEAMPSLRSV</sequence>
<protein>
    <submittedName>
        <fullName evidence="1">Uncharacterized protein</fullName>
    </submittedName>
</protein>
<gene>
    <name evidence="1" type="ORF">JMJ77_005854</name>
</gene>
<keyword evidence="2" id="KW-1185">Reference proteome</keyword>
<comment type="caution">
    <text evidence="1">The sequence shown here is derived from an EMBL/GenBank/DDBJ whole genome shotgun (WGS) entry which is preliminary data.</text>
</comment>
<name>A0A9P7UHT8_9PEZI</name>